<feature type="transmembrane region" description="Helical" evidence="11">
    <location>
        <begin position="300"/>
        <end position="329"/>
    </location>
</feature>
<evidence type="ECO:0000256" key="8">
    <source>
        <dbReference type="ARBA" id="ARBA00023170"/>
    </source>
</evidence>
<dbReference type="PANTHER" id="PTHR21137">
    <property type="entry name" value="ODORANT RECEPTOR"/>
    <property type="match status" value="1"/>
</dbReference>
<evidence type="ECO:0000313" key="12">
    <source>
        <dbReference type="EMBL" id="KYN43575.1"/>
    </source>
</evidence>
<keyword evidence="9" id="KW-0807">Transducer</keyword>
<name>A0A195FSL1_9HYME</name>
<feature type="compositionally biased region" description="Gly residues" evidence="10">
    <location>
        <begin position="111"/>
        <end position="125"/>
    </location>
</feature>
<evidence type="ECO:0000256" key="7">
    <source>
        <dbReference type="ARBA" id="ARBA00023136"/>
    </source>
</evidence>
<dbReference type="AlphaFoldDB" id="A0A195FSL1"/>
<dbReference type="InterPro" id="IPR004117">
    <property type="entry name" value="7tm6_olfct_rcpt"/>
</dbReference>
<feature type="transmembrane region" description="Helical" evidence="11">
    <location>
        <begin position="401"/>
        <end position="423"/>
    </location>
</feature>
<keyword evidence="4 11" id="KW-0812">Transmembrane</keyword>
<dbReference type="GO" id="GO:0007165">
    <property type="term" value="P:signal transduction"/>
    <property type="evidence" value="ECO:0007669"/>
    <property type="project" value="UniProtKB-KW"/>
</dbReference>
<proteinExistence type="predicted"/>
<feature type="transmembrane region" description="Helical" evidence="11">
    <location>
        <begin position="255"/>
        <end position="280"/>
    </location>
</feature>
<dbReference type="EMBL" id="KQ981276">
    <property type="protein sequence ID" value="KYN43575.1"/>
    <property type="molecule type" value="Genomic_DNA"/>
</dbReference>
<evidence type="ECO:0000256" key="4">
    <source>
        <dbReference type="ARBA" id="ARBA00022692"/>
    </source>
</evidence>
<keyword evidence="6 11" id="KW-1133">Transmembrane helix</keyword>
<evidence type="ECO:0000256" key="10">
    <source>
        <dbReference type="SAM" id="MobiDB-lite"/>
    </source>
</evidence>
<evidence type="ECO:0000256" key="1">
    <source>
        <dbReference type="ARBA" id="ARBA00004651"/>
    </source>
</evidence>
<dbReference type="Pfam" id="PF02949">
    <property type="entry name" value="7tm_6"/>
    <property type="match status" value="2"/>
</dbReference>
<dbReference type="GO" id="GO:0005886">
    <property type="term" value="C:plasma membrane"/>
    <property type="evidence" value="ECO:0007669"/>
    <property type="project" value="UniProtKB-SubCell"/>
</dbReference>
<evidence type="ECO:0000256" key="11">
    <source>
        <dbReference type="SAM" id="Phobius"/>
    </source>
</evidence>
<keyword evidence="5" id="KW-0552">Olfaction</keyword>
<accession>A0A195FSL1</accession>
<evidence type="ECO:0000256" key="2">
    <source>
        <dbReference type="ARBA" id="ARBA00022475"/>
    </source>
</evidence>
<dbReference type="STRING" id="34720.A0A195FSL1"/>
<dbReference type="Proteomes" id="UP000078541">
    <property type="component" value="Unassembled WGS sequence"/>
</dbReference>
<gene>
    <name evidence="12" type="ORF">ALC56_01836</name>
</gene>
<keyword evidence="3" id="KW-0716">Sensory transduction</keyword>
<feature type="region of interest" description="Disordered" evidence="10">
    <location>
        <begin position="82"/>
        <end position="125"/>
    </location>
</feature>
<keyword evidence="13" id="KW-1185">Reference proteome</keyword>
<comment type="subcellular location">
    <subcellularLocation>
        <location evidence="1">Cell membrane</location>
        <topology evidence="1">Multi-pass membrane protein</topology>
    </subcellularLocation>
</comment>
<evidence type="ECO:0000313" key="13">
    <source>
        <dbReference type="Proteomes" id="UP000078541"/>
    </source>
</evidence>
<dbReference type="PANTHER" id="PTHR21137:SF35">
    <property type="entry name" value="ODORANT RECEPTOR 19A-RELATED"/>
    <property type="match status" value="1"/>
</dbReference>
<keyword evidence="2" id="KW-1003">Cell membrane</keyword>
<evidence type="ECO:0000256" key="9">
    <source>
        <dbReference type="ARBA" id="ARBA00023224"/>
    </source>
</evidence>
<organism evidence="12 13">
    <name type="scientific">Trachymyrmex septentrionalis</name>
    <dbReference type="NCBI Taxonomy" id="34720"/>
    <lineage>
        <taxon>Eukaryota</taxon>
        <taxon>Metazoa</taxon>
        <taxon>Ecdysozoa</taxon>
        <taxon>Arthropoda</taxon>
        <taxon>Hexapoda</taxon>
        <taxon>Insecta</taxon>
        <taxon>Pterygota</taxon>
        <taxon>Neoptera</taxon>
        <taxon>Endopterygota</taxon>
        <taxon>Hymenoptera</taxon>
        <taxon>Apocrita</taxon>
        <taxon>Aculeata</taxon>
        <taxon>Formicoidea</taxon>
        <taxon>Formicidae</taxon>
        <taxon>Myrmicinae</taxon>
        <taxon>Trachymyrmex</taxon>
    </lineage>
</organism>
<evidence type="ECO:0000256" key="6">
    <source>
        <dbReference type="ARBA" id="ARBA00022989"/>
    </source>
</evidence>
<feature type="non-terminal residue" evidence="12">
    <location>
        <position position="1"/>
    </location>
</feature>
<evidence type="ECO:0000256" key="5">
    <source>
        <dbReference type="ARBA" id="ARBA00022725"/>
    </source>
</evidence>
<sequence length="534" mass="59629">IIIISSKKSRGSAVFFREWTHKHVMDYGIYIKAKNVSADPTSFADSQEDQMNDMGTGLRKVRADMAEHAMGQGSSLLMQRVAQNGPQGGRPPQGGPPQGLQGGPPNRPPSGNGGPQGGLIQGGGLQGEGMESTVIRFDSFSDLKDSKPISLKFRIISSILNHRYAEDGGDKTENNEDTVLCGMFSYIHDMDTVIECLVPLMVDVSGMTKIMNSVLYVNEIRALLDRIRDDFYSLRNSNDIKMLEKYADSGKRSSTIYVCVMYISTVAFLLMPLQPLILQVTNVTRPMLHRVEYYVDMDKYYFHILIHGYFTAIICVTSIVATDAIFVIFMRHACGLFIITGSRIEQAIQEIYLTGDVNLPITKDTAYRNMVQCVHDHRAAIRFVNLIEIVYSKHFLFHAGLNMIAMSVTGVGVCASCIIMLIVIAVTKSNDLSELLRLIAVSCALLFHLCFECINAQKLIDYSGYLHTNLYVFHALAKYEQALICNCRINLNWYNASPRTKKLVLFMMMKTQPPCVLTAGGMFVLCMETFATVR</sequence>
<keyword evidence="8" id="KW-0675">Receptor</keyword>
<evidence type="ECO:0008006" key="14">
    <source>
        <dbReference type="Google" id="ProtNLM"/>
    </source>
</evidence>
<dbReference type="GO" id="GO:0004984">
    <property type="term" value="F:olfactory receptor activity"/>
    <property type="evidence" value="ECO:0007669"/>
    <property type="project" value="InterPro"/>
</dbReference>
<reference evidence="12 13" key="1">
    <citation type="submission" date="2016-03" db="EMBL/GenBank/DDBJ databases">
        <title>Trachymyrmex septentrionalis WGS genome.</title>
        <authorList>
            <person name="Nygaard S."/>
            <person name="Hu H."/>
            <person name="Boomsma J."/>
            <person name="Zhang G."/>
        </authorList>
    </citation>
    <scope>NUCLEOTIDE SEQUENCE [LARGE SCALE GENOMIC DNA]</scope>
    <source>
        <strain evidence="12">Tsep2-gDNA-1</strain>
        <tissue evidence="12">Whole body</tissue>
    </source>
</reference>
<protein>
    <recommendedName>
        <fullName evidence="14">Odorant receptor</fullName>
    </recommendedName>
</protein>
<keyword evidence="7 11" id="KW-0472">Membrane</keyword>
<evidence type="ECO:0000256" key="3">
    <source>
        <dbReference type="ARBA" id="ARBA00022606"/>
    </source>
</evidence>
<feature type="compositionally biased region" description="Gly residues" evidence="10">
    <location>
        <begin position="86"/>
        <end position="102"/>
    </location>
</feature>
<dbReference type="GO" id="GO:0005549">
    <property type="term" value="F:odorant binding"/>
    <property type="evidence" value="ECO:0007669"/>
    <property type="project" value="InterPro"/>
</dbReference>